<accession>A0A5B8XQU8</accession>
<keyword evidence="2" id="KW-0472">Membrane</keyword>
<feature type="transmembrane region" description="Helical" evidence="2">
    <location>
        <begin position="319"/>
        <end position="339"/>
    </location>
</feature>
<dbReference type="InterPro" id="IPR011723">
    <property type="entry name" value="Znf/thioredoxin_put"/>
</dbReference>
<dbReference type="Pfam" id="PF13717">
    <property type="entry name" value="Zn_ribbon_4"/>
    <property type="match status" value="1"/>
</dbReference>
<evidence type="ECO:0000259" key="3">
    <source>
        <dbReference type="Pfam" id="PF13717"/>
    </source>
</evidence>
<gene>
    <name evidence="4" type="ORF">FRD01_09640</name>
</gene>
<evidence type="ECO:0000313" key="5">
    <source>
        <dbReference type="Proteomes" id="UP000321595"/>
    </source>
</evidence>
<keyword evidence="5" id="KW-1185">Reference proteome</keyword>
<dbReference type="AlphaFoldDB" id="A0A5B8XQU8"/>
<name>A0A5B8XQU8_9DELT</name>
<reference evidence="4 5" key="1">
    <citation type="submission" date="2019-08" db="EMBL/GenBank/DDBJ databases">
        <authorList>
            <person name="Liang Q."/>
        </authorList>
    </citation>
    <scope>NUCLEOTIDE SEQUENCE [LARGE SCALE GENOMIC DNA]</scope>
    <source>
        <strain evidence="4 5">V1718</strain>
    </source>
</reference>
<dbReference type="NCBIfam" id="TIGR02098">
    <property type="entry name" value="MJ0042_CXXC"/>
    <property type="match status" value="1"/>
</dbReference>
<dbReference type="KEGG" id="bbae:FRD01_09640"/>
<organism evidence="4 5">
    <name type="scientific">Microvenator marinus</name>
    <dbReference type="NCBI Taxonomy" id="2600177"/>
    <lineage>
        <taxon>Bacteria</taxon>
        <taxon>Deltaproteobacteria</taxon>
        <taxon>Bradymonadales</taxon>
        <taxon>Microvenatoraceae</taxon>
        <taxon>Microvenator</taxon>
    </lineage>
</organism>
<feature type="domain" description="Zinc finger/thioredoxin putative" evidence="3">
    <location>
        <begin position="1"/>
        <end position="36"/>
    </location>
</feature>
<feature type="compositionally biased region" description="Low complexity" evidence="1">
    <location>
        <begin position="257"/>
        <end position="287"/>
    </location>
</feature>
<evidence type="ECO:0000256" key="1">
    <source>
        <dbReference type="SAM" id="MobiDB-lite"/>
    </source>
</evidence>
<dbReference type="OrthoDB" id="5506264at2"/>
<keyword evidence="2" id="KW-0812">Transmembrane</keyword>
<dbReference type="RefSeq" id="WP_146959182.1">
    <property type="nucleotide sequence ID" value="NZ_CP042467.1"/>
</dbReference>
<proteinExistence type="predicted"/>
<dbReference type="EMBL" id="CP042467">
    <property type="protein sequence ID" value="QED27497.1"/>
    <property type="molecule type" value="Genomic_DNA"/>
</dbReference>
<feature type="region of interest" description="Disordered" evidence="1">
    <location>
        <begin position="76"/>
        <end position="96"/>
    </location>
</feature>
<feature type="region of interest" description="Disordered" evidence="1">
    <location>
        <begin position="242"/>
        <end position="298"/>
    </location>
</feature>
<keyword evidence="2" id="KW-1133">Transmembrane helix</keyword>
<evidence type="ECO:0000256" key="2">
    <source>
        <dbReference type="SAM" id="Phobius"/>
    </source>
</evidence>
<protein>
    <recommendedName>
        <fullName evidence="3">Zinc finger/thioredoxin putative domain-containing protein</fullName>
    </recommendedName>
</protein>
<evidence type="ECO:0000313" key="4">
    <source>
        <dbReference type="EMBL" id="QED27497.1"/>
    </source>
</evidence>
<sequence>MVIECPKCSTTFQLPVERMSAKGSKVRCSKCSHTFRVRLTGEGEAEVFYKNEGVADPPTQDLSDLFEESVADSLDDVFPGVKGKPMPAEEDGFDPRSTMIGLPVSERKSKSAAPDYNPFPFASAMTPPPALEEPSIDLFDGEDPSVVSVAEEDPDPFAGAFQQASSIDDESAIPKQLPSRAHHGTPMGGPVAPLPKPKFDIESAPVPKAAPRMATLPEVPEPAEQHVDPNAMFGSAEDLVDPNFGHDSPSFDPNSGRVVAPPAAAQAPPQAVAPQRVAPAAAPNRPQDLQSSGPPKKAAVVDDLDFEPHRVGGGGFQKFSNFLFILLIAVACVLGFVAFKSGGVLDFARIDHMLEVGFQGKTFEARPEWIPEPVAPPVPEVPAIEVQDVFARLVPIGRRDQILVVSGVAFNSSDSEVSEAKIRVMITDETQKVLRESTVSAGRQIPFADISGAKSIEDLRGLSPDSAKPVGSNGVQPVQSIIFDVPQTVLDGGAFGVKVEVVSP</sequence>
<dbReference type="Proteomes" id="UP000321595">
    <property type="component" value="Chromosome"/>
</dbReference>